<dbReference type="EMBL" id="QGSY01000331">
    <property type="protein sequence ID" value="RQX01507.1"/>
    <property type="molecule type" value="Genomic_DNA"/>
</dbReference>
<accession>A0A3N9X4X2</accession>
<name>A0A3N9X4X2_9ACTN</name>
<evidence type="ECO:0000313" key="1">
    <source>
        <dbReference type="EMBL" id="RQX01507.1"/>
    </source>
</evidence>
<protein>
    <submittedName>
        <fullName evidence="1">Uncharacterized protein</fullName>
    </submittedName>
</protein>
<organism evidence="1 2">
    <name type="scientific">Micromonospora arida</name>
    <dbReference type="NCBI Taxonomy" id="2203715"/>
    <lineage>
        <taxon>Bacteria</taxon>
        <taxon>Bacillati</taxon>
        <taxon>Actinomycetota</taxon>
        <taxon>Actinomycetes</taxon>
        <taxon>Micromonosporales</taxon>
        <taxon>Micromonosporaceae</taxon>
        <taxon>Micromonospora</taxon>
    </lineage>
</organism>
<sequence>MGMMVTARRVEAAAGEVRYEFGLDDRFDRILTIDPHTLDARVEDGDFNSAAGAIASKIVKAWRSSGEFPSRMLFAS</sequence>
<dbReference type="AlphaFoldDB" id="A0A3N9X4X2"/>
<evidence type="ECO:0000313" key="2">
    <source>
        <dbReference type="Proteomes" id="UP000266889"/>
    </source>
</evidence>
<keyword evidence="2" id="KW-1185">Reference proteome</keyword>
<dbReference type="OrthoDB" id="3399623at2"/>
<reference evidence="1 2" key="1">
    <citation type="submission" date="2018-05" db="EMBL/GenBank/DDBJ databases">
        <title>Micromonospora from Atacama Desert.</title>
        <authorList>
            <person name="Carro L."/>
            <person name="Goodfellow M."/>
            <person name="Klenk H.-P."/>
        </authorList>
    </citation>
    <scope>NUCLEOTIDE SEQUENCE [LARGE SCALE GENOMIC DNA]</scope>
    <source>
        <strain evidence="1 2">LB32</strain>
    </source>
</reference>
<comment type="caution">
    <text evidence="1">The sequence shown here is derived from an EMBL/GenBank/DDBJ whole genome shotgun (WGS) entry which is preliminary data.</text>
</comment>
<proteinExistence type="predicted"/>
<gene>
    <name evidence="1" type="ORF">DLJ58_32620</name>
</gene>
<dbReference type="Proteomes" id="UP000266889">
    <property type="component" value="Unassembled WGS sequence"/>
</dbReference>